<dbReference type="Pfam" id="PF03323">
    <property type="entry name" value="GerA"/>
    <property type="match status" value="1"/>
</dbReference>
<keyword evidence="3" id="KW-0812">Transmembrane</keyword>
<dbReference type="PANTHER" id="PTHR22550">
    <property type="entry name" value="SPORE GERMINATION PROTEIN"/>
    <property type="match status" value="1"/>
</dbReference>
<dbReference type="RefSeq" id="WP_185179174.1">
    <property type="nucleotide sequence ID" value="NZ_CBCSEP010000017.1"/>
</dbReference>
<feature type="transmembrane region" description="Helical" evidence="3">
    <location>
        <begin position="330"/>
        <end position="348"/>
    </location>
</feature>
<dbReference type="PIRSF" id="PIRSF005690">
    <property type="entry name" value="GerBA"/>
    <property type="match status" value="1"/>
</dbReference>
<name>A0A841TA93_9BACL</name>
<dbReference type="GO" id="GO:0009847">
    <property type="term" value="P:spore germination"/>
    <property type="evidence" value="ECO:0007669"/>
    <property type="project" value="InterPro"/>
</dbReference>
<dbReference type="AlphaFoldDB" id="A0A841TA93"/>
<feature type="transmembrane region" description="Helical" evidence="3">
    <location>
        <begin position="369"/>
        <end position="393"/>
    </location>
</feature>
<evidence type="ECO:0000313" key="4">
    <source>
        <dbReference type="EMBL" id="MBB6677902.1"/>
    </source>
</evidence>
<comment type="similarity">
    <text evidence="1">Belongs to the GerABKA family.</text>
</comment>
<feature type="transmembrane region" description="Helical" evidence="3">
    <location>
        <begin position="291"/>
        <end position="310"/>
    </location>
</feature>
<feature type="transmembrane region" description="Helical" evidence="3">
    <location>
        <begin position="413"/>
        <end position="437"/>
    </location>
</feature>
<sequence length="494" mass="54917">MKADRLEPQVWTEERLRDQYKHLADVCFQTCRFGEATASHVVLVYADGLINSSLIGQVVIPELRRLYALRGEFELDSGLVSGSLPLIPLSPEATIDDISDTLFSGTLLILFSASPLMYSMNLDLRPTRMPTDSNTEISIKGPRDCFVEDLVLNVALIRKRLRNQSLAYESLTIGTRTKTRVGLMYMTDITNEKMLNLVRDRLNRIDVDGIYSINQLEEYLADSRFTIFPTMNFTGRPDFVVNSLLDGRFIVLVDGIPLALIGPSGLTLILKSPEDIHFNYMYVSFSRLIRGLSLFLSIFLPGIWVALMAFHQDQVPFRLMATVAVSRLGLPLSAQMEMFILLLLLEIFREAGIRLPSNIGQTLASIGGLIIGDAAIRAGLVSPSVVVIGAITAVSGVTLVNQSLSAVVSVLRFFFFIMGGFLGLFGLILGLILLAAYMTQITSFGRPYMAPWSPPAMKEFLQSFIRVPWAMMKERASEQKPIDTDHQGKGDERS</sequence>
<proteinExistence type="inferred from homology"/>
<comment type="caution">
    <text evidence="4">The sequence shown here is derived from an EMBL/GenBank/DDBJ whole genome shotgun (WGS) entry which is preliminary data.</text>
</comment>
<protein>
    <submittedName>
        <fullName evidence="4">Spore germination protein</fullName>
    </submittedName>
</protein>
<evidence type="ECO:0000256" key="1">
    <source>
        <dbReference type="ARBA" id="ARBA00005278"/>
    </source>
</evidence>
<dbReference type="PANTHER" id="PTHR22550:SF5">
    <property type="entry name" value="LEUCINE ZIPPER PROTEIN 4"/>
    <property type="match status" value="1"/>
</dbReference>
<dbReference type="InterPro" id="IPR050768">
    <property type="entry name" value="UPF0353/GerABKA_families"/>
</dbReference>
<reference evidence="4 5" key="1">
    <citation type="submission" date="2020-08" db="EMBL/GenBank/DDBJ databases">
        <title>Cohnella phylogeny.</title>
        <authorList>
            <person name="Dunlap C."/>
        </authorList>
    </citation>
    <scope>NUCLEOTIDE SEQUENCE [LARGE SCALE GENOMIC DNA]</scope>
    <source>
        <strain evidence="4 5">DSM 103658</strain>
    </source>
</reference>
<evidence type="ECO:0000256" key="3">
    <source>
        <dbReference type="SAM" id="Phobius"/>
    </source>
</evidence>
<evidence type="ECO:0000256" key="2">
    <source>
        <dbReference type="ARBA" id="ARBA00023136"/>
    </source>
</evidence>
<gene>
    <name evidence="4" type="ORF">H4Q31_11265</name>
</gene>
<dbReference type="InterPro" id="IPR004995">
    <property type="entry name" value="Spore_Ger"/>
</dbReference>
<accession>A0A841TA93</accession>
<dbReference type="GO" id="GO:0016020">
    <property type="term" value="C:membrane"/>
    <property type="evidence" value="ECO:0007669"/>
    <property type="project" value="InterPro"/>
</dbReference>
<keyword evidence="5" id="KW-1185">Reference proteome</keyword>
<feature type="transmembrane region" description="Helical" evidence="3">
    <location>
        <begin position="249"/>
        <end position="270"/>
    </location>
</feature>
<keyword evidence="2 3" id="KW-0472">Membrane</keyword>
<organism evidence="4 5">
    <name type="scientific">Cohnella lubricantis</name>
    <dbReference type="NCBI Taxonomy" id="2163172"/>
    <lineage>
        <taxon>Bacteria</taxon>
        <taxon>Bacillati</taxon>
        <taxon>Bacillota</taxon>
        <taxon>Bacilli</taxon>
        <taxon>Bacillales</taxon>
        <taxon>Paenibacillaceae</taxon>
        <taxon>Cohnella</taxon>
    </lineage>
</organism>
<evidence type="ECO:0000313" key="5">
    <source>
        <dbReference type="Proteomes" id="UP000574133"/>
    </source>
</evidence>
<dbReference type="Proteomes" id="UP000574133">
    <property type="component" value="Unassembled WGS sequence"/>
</dbReference>
<keyword evidence="3" id="KW-1133">Transmembrane helix</keyword>
<dbReference type="EMBL" id="JACJVN010000039">
    <property type="protein sequence ID" value="MBB6677902.1"/>
    <property type="molecule type" value="Genomic_DNA"/>
</dbReference>